<feature type="compositionally biased region" description="Basic residues" evidence="1">
    <location>
        <begin position="152"/>
        <end position="163"/>
    </location>
</feature>
<dbReference type="InterPro" id="IPR000159">
    <property type="entry name" value="RA_dom"/>
</dbReference>
<evidence type="ECO:0000256" key="1">
    <source>
        <dbReference type="SAM" id="MobiDB-lite"/>
    </source>
</evidence>
<evidence type="ECO:0000313" key="4">
    <source>
        <dbReference type="Proteomes" id="UP001346869"/>
    </source>
</evidence>
<dbReference type="GO" id="GO:0005912">
    <property type="term" value="C:adherens junction"/>
    <property type="evidence" value="ECO:0007669"/>
    <property type="project" value="TreeGrafter"/>
</dbReference>
<dbReference type="GO" id="GO:0032880">
    <property type="term" value="P:regulation of protein localization"/>
    <property type="evidence" value="ECO:0007669"/>
    <property type="project" value="TreeGrafter"/>
</dbReference>
<sequence length="261" mass="29921">MPEEEHREKLSRVIRQWNNNRLDLFEITAPDQNLEFHGVVRFYLEDGVSGNVATKCLRVSSSWKTLEVIDTLSEKFRPDMKMLTTSYSLYEIHANKERKLDVDESPLVVQLNWNRDNREGRFVLKKDQKSLEIKEKSQEKEKGGVMQSFKRTLSRKDKKKDKNRNKEAEEKRSTENLPNNNSIYVSDCETRKSGTGNRKQPDGPGGKQEENSDDPGLPIGVKFSESSEDGFLSAVINYTNSSTVHFPLSPAFILYAAARSL</sequence>
<feature type="compositionally biased region" description="Basic and acidic residues" evidence="1">
    <location>
        <begin position="164"/>
        <end position="174"/>
    </location>
</feature>
<dbReference type="PROSITE" id="PS50200">
    <property type="entry name" value="RA"/>
    <property type="match status" value="1"/>
</dbReference>
<feature type="compositionally biased region" description="Basic and acidic residues" evidence="1">
    <location>
        <begin position="134"/>
        <end position="143"/>
    </location>
</feature>
<name>A0AAN7XBP8_ELEMC</name>
<feature type="region of interest" description="Disordered" evidence="1">
    <location>
        <begin position="134"/>
        <end position="223"/>
    </location>
</feature>
<keyword evidence="4" id="KW-1185">Reference proteome</keyword>
<dbReference type="Gene3D" id="3.10.20.90">
    <property type="entry name" value="Phosphatidylinositol 3-kinase Catalytic Subunit, Chain A, domain 1"/>
    <property type="match status" value="1"/>
</dbReference>
<dbReference type="SUPFAM" id="SSF54236">
    <property type="entry name" value="Ubiquitin-like"/>
    <property type="match status" value="1"/>
</dbReference>
<reference evidence="3 4" key="2">
    <citation type="journal article" date="2023" name="Mol. Biol. Evol.">
        <title>Genomics of Secondarily Temperate Adaptation in the Only Non-Antarctic Icefish.</title>
        <authorList>
            <person name="Rivera-Colon A.G."/>
            <person name="Rayamajhi N."/>
            <person name="Minhas B.F."/>
            <person name="Madrigal G."/>
            <person name="Bilyk K.T."/>
            <person name="Yoon V."/>
            <person name="Hune M."/>
            <person name="Gregory S."/>
            <person name="Cheng C.H.C."/>
            <person name="Catchen J.M."/>
        </authorList>
    </citation>
    <scope>NUCLEOTIDE SEQUENCE [LARGE SCALE GENOMIC DNA]</scope>
    <source>
        <strain evidence="3">JMC-PN-2008</strain>
    </source>
</reference>
<dbReference type="PANTHER" id="PTHR10398:SF2">
    <property type="entry name" value="AFADIN"/>
    <property type="match status" value="1"/>
</dbReference>
<evidence type="ECO:0000259" key="2">
    <source>
        <dbReference type="PROSITE" id="PS50200"/>
    </source>
</evidence>
<dbReference type="GO" id="GO:0050839">
    <property type="term" value="F:cell adhesion molecule binding"/>
    <property type="evidence" value="ECO:0007669"/>
    <property type="project" value="TreeGrafter"/>
</dbReference>
<dbReference type="Pfam" id="PF00788">
    <property type="entry name" value="RA"/>
    <property type="match status" value="1"/>
</dbReference>
<dbReference type="Proteomes" id="UP001346869">
    <property type="component" value="Unassembled WGS sequence"/>
</dbReference>
<dbReference type="GO" id="GO:0007165">
    <property type="term" value="P:signal transduction"/>
    <property type="evidence" value="ECO:0007669"/>
    <property type="project" value="InterPro"/>
</dbReference>
<dbReference type="InterPro" id="IPR029071">
    <property type="entry name" value="Ubiquitin-like_domsf"/>
</dbReference>
<feature type="domain" description="Ras-associating" evidence="2">
    <location>
        <begin position="36"/>
        <end position="129"/>
    </location>
</feature>
<organism evidence="3 4">
    <name type="scientific">Eleginops maclovinus</name>
    <name type="common">Patagonian blennie</name>
    <name type="synonym">Eleginus maclovinus</name>
    <dbReference type="NCBI Taxonomy" id="56733"/>
    <lineage>
        <taxon>Eukaryota</taxon>
        <taxon>Metazoa</taxon>
        <taxon>Chordata</taxon>
        <taxon>Craniata</taxon>
        <taxon>Vertebrata</taxon>
        <taxon>Euteleostomi</taxon>
        <taxon>Actinopterygii</taxon>
        <taxon>Neopterygii</taxon>
        <taxon>Teleostei</taxon>
        <taxon>Neoteleostei</taxon>
        <taxon>Acanthomorphata</taxon>
        <taxon>Eupercaria</taxon>
        <taxon>Perciformes</taxon>
        <taxon>Notothenioidei</taxon>
        <taxon>Eleginopidae</taxon>
        <taxon>Eleginops</taxon>
    </lineage>
</organism>
<dbReference type="SMART" id="SM00314">
    <property type="entry name" value="RA"/>
    <property type="match status" value="1"/>
</dbReference>
<dbReference type="EMBL" id="JAUZQC010000016">
    <property type="protein sequence ID" value="KAK5858007.1"/>
    <property type="molecule type" value="Genomic_DNA"/>
</dbReference>
<proteinExistence type="predicted"/>
<feature type="compositionally biased region" description="Polar residues" evidence="1">
    <location>
        <begin position="175"/>
        <end position="184"/>
    </location>
</feature>
<dbReference type="InterPro" id="IPR028842">
    <property type="entry name" value="Afadin"/>
</dbReference>
<comment type="caution">
    <text evidence="3">The sequence shown here is derived from an EMBL/GenBank/DDBJ whole genome shotgun (WGS) entry which is preliminary data.</text>
</comment>
<evidence type="ECO:0000313" key="3">
    <source>
        <dbReference type="EMBL" id="KAK5858007.1"/>
    </source>
</evidence>
<dbReference type="AlphaFoldDB" id="A0AAN7XBP8"/>
<reference evidence="3 4" key="1">
    <citation type="journal article" date="2023" name="Genes (Basel)">
        <title>Chromosome-Level Genome Assembly and Circadian Gene Repertoire of the Patagonia Blennie Eleginops maclovinus-The Closest Ancestral Proxy of Antarctic Cryonotothenioids.</title>
        <authorList>
            <person name="Cheng C.C."/>
            <person name="Rivera-Colon A.G."/>
            <person name="Minhas B.F."/>
            <person name="Wilson L."/>
            <person name="Rayamajhi N."/>
            <person name="Vargas-Chacoff L."/>
            <person name="Catchen J.M."/>
        </authorList>
    </citation>
    <scope>NUCLEOTIDE SEQUENCE [LARGE SCALE GENOMIC DNA]</scope>
    <source>
        <strain evidence="3">JMC-PN-2008</strain>
    </source>
</reference>
<accession>A0AAN7XBP8</accession>
<gene>
    <name evidence="3" type="ORF">PBY51_011208</name>
</gene>
<protein>
    <recommendedName>
        <fullName evidence="2">Ras-associating domain-containing protein</fullName>
    </recommendedName>
</protein>
<dbReference type="PANTHER" id="PTHR10398">
    <property type="entry name" value="AFADIN"/>
    <property type="match status" value="1"/>
</dbReference>